<feature type="compositionally biased region" description="Basic and acidic residues" evidence="1">
    <location>
        <begin position="115"/>
        <end position="131"/>
    </location>
</feature>
<gene>
    <name evidence="2" type="ORF">ACFPFM_19305</name>
</gene>
<proteinExistence type="predicted"/>
<feature type="compositionally biased region" description="Low complexity" evidence="1">
    <location>
        <begin position="64"/>
        <end position="78"/>
    </location>
</feature>
<feature type="compositionally biased region" description="Polar residues" evidence="1">
    <location>
        <begin position="45"/>
        <end position="57"/>
    </location>
</feature>
<dbReference type="Proteomes" id="UP001595833">
    <property type="component" value="Unassembled WGS sequence"/>
</dbReference>
<dbReference type="RefSeq" id="WP_344040891.1">
    <property type="nucleotide sequence ID" value="NZ_BAAAKE010000025.1"/>
</dbReference>
<sequence length="205" mass="22017">MVDDGNPARRANAVIRSRRWVGSNAPSSAGARPVTDRDAEPPPSSARTTSGQANWPMSTPLPGPATTAPTTTQAVPGAKARMPNPIPDSGNAKGTADPPALRPQRAAQGEEDGGGDGRADGLQHDRGFGDADEHEAGDDQLQRRQPQRRGAEEPVGDQRCDQQAFASRALQDTTRDRRRQDRPEHRQTTRQQQDECSKTACGSIR</sequence>
<evidence type="ECO:0000256" key="1">
    <source>
        <dbReference type="SAM" id="MobiDB-lite"/>
    </source>
</evidence>
<keyword evidence="3" id="KW-1185">Reference proteome</keyword>
<protein>
    <submittedName>
        <fullName evidence="2">Uncharacterized protein</fullName>
    </submittedName>
</protein>
<organism evidence="2 3">
    <name type="scientific">Saccharothrix xinjiangensis</name>
    <dbReference type="NCBI Taxonomy" id="204798"/>
    <lineage>
        <taxon>Bacteria</taxon>
        <taxon>Bacillati</taxon>
        <taxon>Actinomycetota</taxon>
        <taxon>Actinomycetes</taxon>
        <taxon>Pseudonocardiales</taxon>
        <taxon>Pseudonocardiaceae</taxon>
        <taxon>Saccharothrix</taxon>
    </lineage>
</organism>
<evidence type="ECO:0000313" key="2">
    <source>
        <dbReference type="EMBL" id="MFC5055895.1"/>
    </source>
</evidence>
<name>A0ABV9XZP8_9PSEU</name>
<feature type="region of interest" description="Disordered" evidence="1">
    <location>
        <begin position="1"/>
        <end position="205"/>
    </location>
</feature>
<reference evidence="3" key="1">
    <citation type="journal article" date="2019" name="Int. J. Syst. Evol. Microbiol.">
        <title>The Global Catalogue of Microorganisms (GCM) 10K type strain sequencing project: providing services to taxonomists for standard genome sequencing and annotation.</title>
        <authorList>
            <consortium name="The Broad Institute Genomics Platform"/>
            <consortium name="The Broad Institute Genome Sequencing Center for Infectious Disease"/>
            <person name="Wu L."/>
            <person name="Ma J."/>
        </authorList>
    </citation>
    <scope>NUCLEOTIDE SEQUENCE [LARGE SCALE GENOMIC DNA]</scope>
    <source>
        <strain evidence="3">KCTC 12848</strain>
    </source>
</reference>
<comment type="caution">
    <text evidence="2">The sequence shown here is derived from an EMBL/GenBank/DDBJ whole genome shotgun (WGS) entry which is preliminary data.</text>
</comment>
<dbReference type="EMBL" id="JBHSJB010000017">
    <property type="protein sequence ID" value="MFC5055895.1"/>
    <property type="molecule type" value="Genomic_DNA"/>
</dbReference>
<feature type="compositionally biased region" description="Basic and acidic residues" evidence="1">
    <location>
        <begin position="149"/>
        <end position="160"/>
    </location>
</feature>
<accession>A0ABV9XZP8</accession>
<evidence type="ECO:0000313" key="3">
    <source>
        <dbReference type="Proteomes" id="UP001595833"/>
    </source>
</evidence>
<feature type="compositionally biased region" description="Basic and acidic residues" evidence="1">
    <location>
        <begin position="173"/>
        <end position="197"/>
    </location>
</feature>